<sequence>MLLRIKPGDIMDRLLLQAVHGKNIRGEDSLFFRCEEHGFVNEADLKSNFTERLDCVQCVALGMFYRRTIAAETAVDPLTPGEQVNEALLKACEDAAKGKFDFQPARDRKIAFEETEALEHAVVFSDFPQKRVF</sequence>
<protein>
    <submittedName>
        <fullName evidence="1">Uncharacterized protein</fullName>
    </submittedName>
</protein>
<name>A0A0F9FRJ1_9ZZZZ</name>
<gene>
    <name evidence="1" type="ORF">LCGC14_1917610</name>
</gene>
<dbReference type="AlphaFoldDB" id="A0A0F9FRJ1"/>
<comment type="caution">
    <text evidence="1">The sequence shown here is derived from an EMBL/GenBank/DDBJ whole genome shotgun (WGS) entry which is preliminary data.</text>
</comment>
<reference evidence="1" key="1">
    <citation type="journal article" date="2015" name="Nature">
        <title>Complex archaea that bridge the gap between prokaryotes and eukaryotes.</title>
        <authorList>
            <person name="Spang A."/>
            <person name="Saw J.H."/>
            <person name="Jorgensen S.L."/>
            <person name="Zaremba-Niedzwiedzka K."/>
            <person name="Martijn J."/>
            <person name="Lind A.E."/>
            <person name="van Eijk R."/>
            <person name="Schleper C."/>
            <person name="Guy L."/>
            <person name="Ettema T.J."/>
        </authorList>
    </citation>
    <scope>NUCLEOTIDE SEQUENCE</scope>
</reference>
<accession>A0A0F9FRJ1</accession>
<organism evidence="1">
    <name type="scientific">marine sediment metagenome</name>
    <dbReference type="NCBI Taxonomy" id="412755"/>
    <lineage>
        <taxon>unclassified sequences</taxon>
        <taxon>metagenomes</taxon>
        <taxon>ecological metagenomes</taxon>
    </lineage>
</organism>
<dbReference type="EMBL" id="LAZR01020369">
    <property type="protein sequence ID" value="KKL89144.1"/>
    <property type="molecule type" value="Genomic_DNA"/>
</dbReference>
<evidence type="ECO:0000313" key="1">
    <source>
        <dbReference type="EMBL" id="KKL89144.1"/>
    </source>
</evidence>
<proteinExistence type="predicted"/>